<dbReference type="PROSITE" id="PS51257">
    <property type="entry name" value="PROKAR_LIPOPROTEIN"/>
    <property type="match status" value="1"/>
</dbReference>
<comment type="caution">
    <text evidence="2">The sequence shown here is derived from an EMBL/GenBank/DDBJ whole genome shotgun (WGS) entry which is preliminary data.</text>
</comment>
<gene>
    <name evidence="2" type="ORF">BI198_00785</name>
</gene>
<organism evidence="2 3">
    <name type="scientific">Rheinheimera salexigens</name>
    <dbReference type="NCBI Taxonomy" id="1628148"/>
    <lineage>
        <taxon>Bacteria</taxon>
        <taxon>Pseudomonadati</taxon>
        <taxon>Pseudomonadota</taxon>
        <taxon>Gammaproteobacteria</taxon>
        <taxon>Chromatiales</taxon>
        <taxon>Chromatiaceae</taxon>
        <taxon>Rheinheimera</taxon>
    </lineage>
</organism>
<dbReference type="AlphaFoldDB" id="A0A1E7Q9L1"/>
<dbReference type="NCBIfam" id="NF047637">
    <property type="entry name" value="lipo_CC0125"/>
    <property type="match status" value="1"/>
</dbReference>
<dbReference type="EMBL" id="MKEK01000001">
    <property type="protein sequence ID" value="OEY70875.1"/>
    <property type="molecule type" value="Genomic_DNA"/>
</dbReference>
<evidence type="ECO:0000313" key="3">
    <source>
        <dbReference type="Proteomes" id="UP000242258"/>
    </source>
</evidence>
<evidence type="ECO:0008006" key="4">
    <source>
        <dbReference type="Google" id="ProtNLM"/>
    </source>
</evidence>
<keyword evidence="1" id="KW-0732">Signal</keyword>
<evidence type="ECO:0000256" key="1">
    <source>
        <dbReference type="SAM" id="SignalP"/>
    </source>
</evidence>
<dbReference type="Proteomes" id="UP000242258">
    <property type="component" value="Unassembled WGS sequence"/>
</dbReference>
<evidence type="ECO:0000313" key="2">
    <source>
        <dbReference type="EMBL" id="OEY70875.1"/>
    </source>
</evidence>
<name>A0A1E7Q9L1_9GAMM</name>
<feature type="chain" id="PRO_5009200536" description="DUF4136 domain-containing protein" evidence="1">
    <location>
        <begin position="24"/>
        <end position="163"/>
    </location>
</feature>
<dbReference type="STRING" id="1628148.BI198_00785"/>
<accession>A0A1E7Q9L1</accession>
<keyword evidence="3" id="KW-1185">Reference proteome</keyword>
<protein>
    <recommendedName>
        <fullName evidence="4">DUF4136 domain-containing protein</fullName>
    </recommendedName>
</protein>
<proteinExistence type="predicted"/>
<sequence length="163" mass="17978">MRGLLSVILIVVLAACSSQPVYREATANGYGYAEQQISNNYYRVSFKARGDNSGEAKAYAMRRAAELTAKQGYDWFVIVDKETVTERDNAPANHASVGYQQGTQRSMRDCSLLGCNSRTVSQPHYEMGINTTTGREQVEAVLEIRMGKGVASDNATTYPAKYE</sequence>
<feature type="signal peptide" evidence="1">
    <location>
        <begin position="1"/>
        <end position="23"/>
    </location>
</feature>
<reference evidence="3" key="1">
    <citation type="submission" date="2016-09" db="EMBL/GenBank/DDBJ databases">
        <authorList>
            <person name="Wan X."/>
            <person name="Hou S."/>
        </authorList>
    </citation>
    <scope>NUCLEOTIDE SEQUENCE [LARGE SCALE GENOMIC DNA]</scope>
    <source>
        <strain evidence="3">KH87</strain>
    </source>
</reference>